<protein>
    <submittedName>
        <fullName evidence="1">Uncharacterized protein</fullName>
    </submittedName>
</protein>
<comment type="caution">
    <text evidence="1">The sequence shown here is derived from an EMBL/GenBank/DDBJ whole genome shotgun (WGS) entry which is preliminary data.</text>
</comment>
<name>A0AAP4DIX7_BACAM</name>
<dbReference type="EMBL" id="JARKHX010000004">
    <property type="protein sequence ID" value="MDF4194908.1"/>
    <property type="molecule type" value="Genomic_DNA"/>
</dbReference>
<reference evidence="1" key="1">
    <citation type="submission" date="2023-02" db="EMBL/GenBank/DDBJ databases">
        <title>Draft Whole-Genome Sequences of Bacillus Strains of Potential Probiotic for Poultry.</title>
        <authorList>
            <person name="Ma L.M."/>
            <person name="Lopez-Guerra N."/>
            <person name="Zhang G."/>
        </authorList>
    </citation>
    <scope>NUCLEOTIDE SEQUENCE</scope>
    <source>
        <strain evidence="1">OSU1013-24</strain>
    </source>
</reference>
<evidence type="ECO:0000313" key="1">
    <source>
        <dbReference type="EMBL" id="MDF4194908.1"/>
    </source>
</evidence>
<proteinExistence type="predicted"/>
<gene>
    <name evidence="1" type="ORF">PV946_14225</name>
</gene>
<organism evidence="1 2">
    <name type="scientific">Bacillus amyloliquefaciens</name>
    <name type="common">Bacillus velezensis</name>
    <dbReference type="NCBI Taxonomy" id="1390"/>
    <lineage>
        <taxon>Bacteria</taxon>
        <taxon>Bacillati</taxon>
        <taxon>Bacillota</taxon>
        <taxon>Bacilli</taxon>
        <taxon>Bacillales</taxon>
        <taxon>Bacillaceae</taxon>
        <taxon>Bacillus</taxon>
        <taxon>Bacillus amyloliquefaciens group</taxon>
    </lineage>
</organism>
<evidence type="ECO:0000313" key="2">
    <source>
        <dbReference type="Proteomes" id="UP001222377"/>
    </source>
</evidence>
<dbReference type="AlphaFoldDB" id="A0AAP4DIX7"/>
<sequence>MKTVNVTYFRPSGKFYTDETIEISEELNGYHALRKEIPKHHRIQGMRMLVQDSGDGKEPYIVPHLYDSIY</sequence>
<accession>A0AAP4DIX7</accession>
<dbReference type="RefSeq" id="WP_021493466.1">
    <property type="nucleotide sequence ID" value="NZ_JARKHX010000004.1"/>
</dbReference>
<dbReference type="Proteomes" id="UP001222377">
    <property type="component" value="Unassembled WGS sequence"/>
</dbReference>